<feature type="compositionally biased region" description="Low complexity" evidence="1">
    <location>
        <begin position="158"/>
        <end position="172"/>
    </location>
</feature>
<name>A0A3P3FSE7_9HYPH</name>
<dbReference type="RefSeq" id="WP_124999351.1">
    <property type="nucleotide sequence ID" value="NZ_RQXT01000015.1"/>
</dbReference>
<gene>
    <name evidence="2" type="ORF">EH240_14770</name>
</gene>
<evidence type="ECO:0000256" key="1">
    <source>
        <dbReference type="SAM" id="MobiDB-lite"/>
    </source>
</evidence>
<protein>
    <submittedName>
        <fullName evidence="2">Uncharacterized protein</fullName>
    </submittedName>
</protein>
<accession>A0A3P3FSE7</accession>
<reference evidence="2 3" key="1">
    <citation type="submission" date="2018-11" db="EMBL/GenBank/DDBJ databases">
        <title>the genome of Mesorhizobium tamadayense DSM 28320.</title>
        <authorList>
            <person name="Gao J."/>
        </authorList>
    </citation>
    <scope>NUCLEOTIDE SEQUENCE [LARGE SCALE GENOMIC DNA]</scope>
    <source>
        <strain evidence="2 3">DSM 28320</strain>
    </source>
</reference>
<sequence>MDPKNFNPFSPDWQNAYYAMLAQQQAGQGEQPAEAAQPVFEQHLEEAGQQDAPDYGRRYGVTPQDAALIQRAGDAARGRLRNRTVIDYGTGLRKLSQRLQQHHNLSLNDLGDESLKAYARELCPEDDGRVMKGLNMLRKYRETLGVGTSRAAEGSSRQPVHQPSPQHESSPSRVSSHNQDQLWEAYDAAEVPGDASPPPSDISEGFWMGVDERNELPPQSLTNTSGFWRGMDVPSPAPSVNQPSPSWDQGAEASIFGVAHASYAPPVPDLAIYAPGWQHGNQRAPMHLMRGMHYMGVLPSPSQPQTNFTIDGVPYTAMLGPSGRQNDIHLHRN</sequence>
<organism evidence="2 3">
    <name type="scientific">Mesorhizobium tamadayense</name>
    <dbReference type="NCBI Taxonomy" id="425306"/>
    <lineage>
        <taxon>Bacteria</taxon>
        <taxon>Pseudomonadati</taxon>
        <taxon>Pseudomonadota</taxon>
        <taxon>Alphaproteobacteria</taxon>
        <taxon>Hyphomicrobiales</taxon>
        <taxon>Phyllobacteriaceae</taxon>
        <taxon>Mesorhizobium</taxon>
    </lineage>
</organism>
<dbReference type="Proteomes" id="UP000273786">
    <property type="component" value="Unassembled WGS sequence"/>
</dbReference>
<dbReference type="AlphaFoldDB" id="A0A3P3FSE7"/>
<dbReference type="OrthoDB" id="8248052at2"/>
<evidence type="ECO:0000313" key="3">
    <source>
        <dbReference type="Proteomes" id="UP000273786"/>
    </source>
</evidence>
<dbReference type="EMBL" id="RQXT01000015">
    <property type="protein sequence ID" value="RRI01545.1"/>
    <property type="molecule type" value="Genomic_DNA"/>
</dbReference>
<proteinExistence type="predicted"/>
<comment type="caution">
    <text evidence="2">The sequence shown here is derived from an EMBL/GenBank/DDBJ whole genome shotgun (WGS) entry which is preliminary data.</text>
</comment>
<feature type="region of interest" description="Disordered" evidence="1">
    <location>
        <begin position="147"/>
        <end position="179"/>
    </location>
</feature>
<evidence type="ECO:0000313" key="2">
    <source>
        <dbReference type="EMBL" id="RRI01545.1"/>
    </source>
</evidence>
<keyword evidence="3" id="KW-1185">Reference proteome</keyword>